<evidence type="ECO:0000313" key="3">
    <source>
        <dbReference type="EMBL" id="MCV7630050.1"/>
    </source>
</evidence>
<dbReference type="SUPFAM" id="SSF56436">
    <property type="entry name" value="C-type lectin-like"/>
    <property type="match status" value="1"/>
</dbReference>
<evidence type="ECO:0000259" key="2">
    <source>
        <dbReference type="Pfam" id="PF03781"/>
    </source>
</evidence>
<proteinExistence type="predicted"/>
<dbReference type="AlphaFoldDB" id="A0A653IYJ6"/>
<feature type="domain" description="Sulfatase-modifying factor enzyme-like" evidence="2">
    <location>
        <begin position="40"/>
        <end position="116"/>
    </location>
</feature>
<comment type="caution">
    <text evidence="3">The sequence shown here is derived from an EMBL/GenBank/DDBJ whole genome shotgun (WGS) entry which is preliminary data.</text>
</comment>
<dbReference type="RefSeq" id="WP_227448837.1">
    <property type="nucleotide sequence ID" value="NZ_CABIZL010000015.1"/>
</dbReference>
<dbReference type="Proteomes" id="UP001205867">
    <property type="component" value="Unassembled WGS sequence"/>
</dbReference>
<protein>
    <submittedName>
        <fullName evidence="3">SUMF1/EgtB/PvdO family nonheme iron enzyme</fullName>
    </submittedName>
</protein>
<dbReference type="Pfam" id="PF03781">
    <property type="entry name" value="FGE-sulfatase"/>
    <property type="match status" value="1"/>
</dbReference>
<accession>A0A653IYJ6</accession>
<dbReference type="EMBL" id="JALXKZ020000058">
    <property type="protein sequence ID" value="MCV7630050.1"/>
    <property type="molecule type" value="Genomic_DNA"/>
</dbReference>
<sequence length="138" mass="15316">MNQPSMATLSSGKITLRDARRGTTRDVELEPFEMAVHPLHDRSTGRPLTPLTWFETINLCNELSNAEELQPAYTRAGDGRSVTWNTSADGYRLPTEAEWEYACRAGTTSPAYGPLEDIAWTGLDHLEGPQPVVRSENP</sequence>
<evidence type="ECO:0000313" key="4">
    <source>
        <dbReference type="Proteomes" id="UP001205867"/>
    </source>
</evidence>
<name>A0A653IYJ6_MICLU</name>
<reference evidence="3" key="1">
    <citation type="submission" date="2023-06" db="EMBL/GenBank/DDBJ databases">
        <title>lsaBGC provides a comprehensive framework for evolutionary analysis of biosynthetic gene clusters within focal taxa.</title>
        <authorList>
            <person name="Salamzade R."/>
            <person name="Sandstrom S."/>
            <person name="Kalan L.R."/>
        </authorList>
    </citation>
    <scope>NUCLEOTIDE SEQUENCE</scope>
    <source>
        <strain evidence="3">P3-SID899</strain>
    </source>
</reference>
<evidence type="ECO:0000256" key="1">
    <source>
        <dbReference type="SAM" id="MobiDB-lite"/>
    </source>
</evidence>
<gene>
    <name evidence="3" type="ORF">M3A82_012000</name>
</gene>
<organism evidence="3 4">
    <name type="scientific">Micrococcus luteus</name>
    <name type="common">Micrococcus lysodeikticus</name>
    <dbReference type="NCBI Taxonomy" id="1270"/>
    <lineage>
        <taxon>Bacteria</taxon>
        <taxon>Bacillati</taxon>
        <taxon>Actinomycetota</taxon>
        <taxon>Actinomycetes</taxon>
        <taxon>Micrococcales</taxon>
        <taxon>Micrococcaceae</taxon>
        <taxon>Micrococcus</taxon>
    </lineage>
</organism>
<dbReference type="InterPro" id="IPR042095">
    <property type="entry name" value="SUMF_sf"/>
</dbReference>
<dbReference type="Gene3D" id="3.90.1580.10">
    <property type="entry name" value="paralog of FGE (formylglycine-generating enzyme)"/>
    <property type="match status" value="1"/>
</dbReference>
<accession>A0A031HJF2</accession>
<feature type="region of interest" description="Disordered" evidence="1">
    <location>
        <begin position="1"/>
        <end position="22"/>
    </location>
</feature>
<feature type="compositionally biased region" description="Polar residues" evidence="1">
    <location>
        <begin position="1"/>
        <end position="13"/>
    </location>
</feature>
<dbReference type="InterPro" id="IPR016187">
    <property type="entry name" value="CTDL_fold"/>
</dbReference>
<dbReference type="InterPro" id="IPR005532">
    <property type="entry name" value="SUMF_dom"/>
</dbReference>